<accession>A0A7S0DTJ5</accession>
<evidence type="ECO:0000313" key="8">
    <source>
        <dbReference type="EMBL" id="CAD8464818.1"/>
    </source>
</evidence>
<feature type="compositionally biased region" description="Basic and acidic residues" evidence="6">
    <location>
        <begin position="15"/>
        <end position="25"/>
    </location>
</feature>
<dbReference type="SMART" id="SM00734">
    <property type="entry name" value="ZnF_Rad18"/>
    <property type="match status" value="2"/>
</dbReference>
<dbReference type="Gene3D" id="3.30.160.60">
    <property type="entry name" value="Classic Zinc Finger"/>
    <property type="match status" value="1"/>
</dbReference>
<feature type="region of interest" description="Disordered" evidence="6">
    <location>
        <begin position="275"/>
        <end position="332"/>
    </location>
</feature>
<dbReference type="AlphaFoldDB" id="A0A7S0DTJ5"/>
<evidence type="ECO:0000256" key="3">
    <source>
        <dbReference type="ARBA" id="ARBA00022771"/>
    </source>
</evidence>
<evidence type="ECO:0000256" key="2">
    <source>
        <dbReference type="ARBA" id="ARBA00022763"/>
    </source>
</evidence>
<protein>
    <recommendedName>
        <fullName evidence="7">UBZ4-type domain-containing protein</fullName>
    </recommendedName>
</protein>
<evidence type="ECO:0000256" key="5">
    <source>
        <dbReference type="ARBA" id="ARBA00023204"/>
    </source>
</evidence>
<keyword evidence="1" id="KW-0479">Metal-binding</keyword>
<keyword evidence="5" id="KW-0234">DNA repair</keyword>
<evidence type="ECO:0000256" key="1">
    <source>
        <dbReference type="ARBA" id="ARBA00022723"/>
    </source>
</evidence>
<feature type="region of interest" description="Disordered" evidence="6">
    <location>
        <begin position="1"/>
        <end position="85"/>
    </location>
</feature>
<dbReference type="InterPro" id="IPR006642">
    <property type="entry name" value="Rad18_UBZ4"/>
</dbReference>
<reference evidence="8" key="1">
    <citation type="submission" date="2021-01" db="EMBL/GenBank/DDBJ databases">
        <authorList>
            <person name="Corre E."/>
            <person name="Pelletier E."/>
            <person name="Niang G."/>
            <person name="Scheremetjew M."/>
            <person name="Finn R."/>
            <person name="Kale V."/>
            <person name="Holt S."/>
            <person name="Cochrane G."/>
            <person name="Meng A."/>
            <person name="Brown T."/>
            <person name="Cohen L."/>
        </authorList>
    </citation>
    <scope>NUCLEOTIDE SEQUENCE</scope>
    <source>
        <strain evidence="8">CCMP2058</strain>
    </source>
</reference>
<sequence length="332" mass="37618">MRISRASPLTMEEEPPTKLLRDAPRVEAQMESENKKNTKRKMTPDDNDLGKKKFCEMQGFQHRRKSKIKREVEEEKPAEAEWERKDDNDSLNDLLKTFANMVIPKNDTETCPLCFNTFKLEEFSAHVHRCLEKMESNVKSEWTVDTTDDSRLFSAGDCKFGIHCQVTTADHFRFMRHPKVVCPICNEKFHMHEINAHINFCLDKGGEQDMETVQKGAADSSSSGQMSTQQMAACAKAILDAKSTSENDVSLVSMLQRFKSLGFTRESLKNRLKEIKSSEKKMEGTSSSGSTNSLSPEQCRSEFDLKPPSFTFQGIETATKDAESKSPCANNT</sequence>
<feature type="compositionally biased region" description="Low complexity" evidence="6">
    <location>
        <begin position="284"/>
        <end position="295"/>
    </location>
</feature>
<keyword evidence="4" id="KW-0862">Zinc</keyword>
<feature type="domain" description="UBZ4-type" evidence="7">
    <location>
        <begin position="108"/>
        <end position="131"/>
    </location>
</feature>
<dbReference type="GO" id="GO:0006281">
    <property type="term" value="P:DNA repair"/>
    <property type="evidence" value="ECO:0007669"/>
    <property type="project" value="UniProtKB-KW"/>
</dbReference>
<feature type="domain" description="UBZ4-type" evidence="7">
    <location>
        <begin position="179"/>
        <end position="202"/>
    </location>
</feature>
<organism evidence="8">
    <name type="scientific">Amorphochlora amoebiformis</name>
    <dbReference type="NCBI Taxonomy" id="1561963"/>
    <lineage>
        <taxon>Eukaryota</taxon>
        <taxon>Sar</taxon>
        <taxon>Rhizaria</taxon>
        <taxon>Cercozoa</taxon>
        <taxon>Chlorarachniophyceae</taxon>
        <taxon>Amorphochlora</taxon>
    </lineage>
</organism>
<evidence type="ECO:0000256" key="4">
    <source>
        <dbReference type="ARBA" id="ARBA00022833"/>
    </source>
</evidence>
<name>A0A7S0DTJ5_9EUKA</name>
<gene>
    <name evidence="8" type="ORF">LAMO00422_LOCUS23785</name>
</gene>
<keyword evidence="2" id="KW-0227">DNA damage</keyword>
<evidence type="ECO:0000259" key="7">
    <source>
        <dbReference type="SMART" id="SM00734"/>
    </source>
</evidence>
<proteinExistence type="predicted"/>
<feature type="compositionally biased region" description="Basic and acidic residues" evidence="6">
    <location>
        <begin position="69"/>
        <end position="85"/>
    </location>
</feature>
<dbReference type="GO" id="GO:0008270">
    <property type="term" value="F:zinc ion binding"/>
    <property type="evidence" value="ECO:0007669"/>
    <property type="project" value="UniProtKB-KW"/>
</dbReference>
<dbReference type="GO" id="GO:0003677">
    <property type="term" value="F:DNA binding"/>
    <property type="evidence" value="ECO:0007669"/>
    <property type="project" value="InterPro"/>
</dbReference>
<evidence type="ECO:0000256" key="6">
    <source>
        <dbReference type="SAM" id="MobiDB-lite"/>
    </source>
</evidence>
<feature type="compositionally biased region" description="Basic and acidic residues" evidence="6">
    <location>
        <begin position="32"/>
        <end position="55"/>
    </location>
</feature>
<keyword evidence="3" id="KW-0863">Zinc-finger</keyword>
<dbReference type="EMBL" id="HBEM01034775">
    <property type="protein sequence ID" value="CAD8464818.1"/>
    <property type="molecule type" value="Transcribed_RNA"/>
</dbReference>